<dbReference type="SUPFAM" id="SSF53474">
    <property type="entry name" value="alpha/beta-Hydrolases"/>
    <property type="match status" value="1"/>
</dbReference>
<dbReference type="EMBL" id="CM001218">
    <property type="protein sequence ID" value="AES65444.1"/>
    <property type="molecule type" value="Genomic_DNA"/>
</dbReference>
<evidence type="ECO:0000259" key="1">
    <source>
        <dbReference type="Pfam" id="PF12146"/>
    </source>
</evidence>
<evidence type="ECO:0000313" key="5">
    <source>
        <dbReference type="EMBL" id="RHN73523.1"/>
    </source>
</evidence>
<organism evidence="2">
    <name type="scientific">Medicago truncatula</name>
    <name type="common">Barrel medic</name>
    <name type="synonym">Medicago tribuloides</name>
    <dbReference type="NCBI Taxonomy" id="3880"/>
    <lineage>
        <taxon>Eukaryota</taxon>
        <taxon>Viridiplantae</taxon>
        <taxon>Streptophyta</taxon>
        <taxon>Embryophyta</taxon>
        <taxon>Tracheophyta</taxon>
        <taxon>Spermatophyta</taxon>
        <taxon>Magnoliopsida</taxon>
        <taxon>eudicotyledons</taxon>
        <taxon>Gunneridae</taxon>
        <taxon>Pentapetalae</taxon>
        <taxon>rosids</taxon>
        <taxon>fabids</taxon>
        <taxon>Fabales</taxon>
        <taxon>Fabaceae</taxon>
        <taxon>Papilionoideae</taxon>
        <taxon>50 kb inversion clade</taxon>
        <taxon>NPAAA clade</taxon>
        <taxon>Hologalegina</taxon>
        <taxon>IRL clade</taxon>
        <taxon>Trifolieae</taxon>
        <taxon>Medicago</taxon>
    </lineage>
</organism>
<dbReference type="Gramene" id="rna9346">
    <property type="protein sequence ID" value="RHN73523.1"/>
    <property type="gene ID" value="gene9346"/>
</dbReference>
<dbReference type="OrthoDB" id="9988524at2759"/>
<dbReference type="HOGENOM" id="CLU_048353_0_0_1"/>
<dbReference type="InterPro" id="IPR022742">
    <property type="entry name" value="Hydrolase_4"/>
</dbReference>
<dbReference type="EMBL" id="AC148775">
    <property type="protein sequence ID" value="ABN05751.1"/>
    <property type="molecule type" value="Genomic_DNA"/>
</dbReference>
<dbReference type="STRING" id="3880.A2Q1D5"/>
<dbReference type="GO" id="GO:0005829">
    <property type="term" value="C:cytosol"/>
    <property type="evidence" value="ECO:0000318"/>
    <property type="project" value="GO_Central"/>
</dbReference>
<reference evidence="3 7" key="5">
    <citation type="journal article" date="2014" name="BMC Genomics">
        <title>An improved genome release (version Mt4.0) for the model legume Medicago truncatula.</title>
        <authorList>
            <person name="Tang H."/>
            <person name="Krishnakumar V."/>
            <person name="Bidwell S."/>
            <person name="Rosen B."/>
            <person name="Chan A."/>
            <person name="Zhou S."/>
            <person name="Gentzbittel L."/>
            <person name="Childs K.L."/>
            <person name="Yandell M."/>
            <person name="Gundlach H."/>
            <person name="Mayer K.F."/>
            <person name="Schwartz D.C."/>
            <person name="Town C.D."/>
        </authorList>
    </citation>
    <scope>GENOME REANNOTATION</scope>
    <source>
        <strain evidence="6 7">cv. Jemalong A17</strain>
    </source>
</reference>
<dbReference type="PANTHER" id="PTHR42886:SF86">
    <property type="entry name" value="ALPHA_BETA FOLD HYDROLASE"/>
    <property type="match status" value="1"/>
</dbReference>
<dbReference type="OMA" id="WAPAGNM"/>
<evidence type="ECO:0000313" key="4">
    <source>
        <dbReference type="EMBL" id="AFK47758.1"/>
    </source>
</evidence>
<name>A2Q1D5_MEDTR</name>
<dbReference type="Proteomes" id="UP000002051">
    <property type="component" value="Chromosome 2"/>
</dbReference>
<evidence type="ECO:0000313" key="8">
    <source>
        <dbReference type="Proteomes" id="UP000265566"/>
    </source>
</evidence>
<reference evidence="5" key="8">
    <citation type="journal article" date="2018" name="Nat. Plants">
        <title>Whole-genome landscape of Medicago truncatula symbiotic genes.</title>
        <authorList>
            <person name="Pecrix Y."/>
            <person name="Gamas P."/>
            <person name="Carrere S."/>
        </authorList>
    </citation>
    <scope>NUCLEOTIDE SEQUENCE</scope>
    <source>
        <tissue evidence="5">Leaves</tissue>
    </source>
</reference>
<accession>A2Q1D5</accession>
<dbReference type="EMBL" id="BT147964">
    <property type="protein sequence ID" value="AFK47758.1"/>
    <property type="molecule type" value="mRNA"/>
</dbReference>
<dbReference type="EMBL" id="PSQE01000002">
    <property type="protein sequence ID" value="RHN73523.1"/>
    <property type="molecule type" value="Genomic_DNA"/>
</dbReference>
<reference evidence="4" key="4">
    <citation type="submission" date="2012-05" db="EMBL/GenBank/DDBJ databases">
        <authorList>
            <person name="Krishnakumar V."/>
            <person name="Cheung F."/>
            <person name="Xiao Y."/>
            <person name="Chan A."/>
            <person name="Moskal W.A."/>
            <person name="Town C.D."/>
        </authorList>
    </citation>
    <scope>NUCLEOTIDE SEQUENCE</scope>
</reference>
<dbReference type="ExpressionAtlas" id="A2Q1D5">
    <property type="expression patterns" value="differential"/>
</dbReference>
<evidence type="ECO:0000313" key="6">
    <source>
        <dbReference type="EnsemblPlants" id="AES65444"/>
    </source>
</evidence>
<dbReference type="GO" id="GO:0030600">
    <property type="term" value="F:feruloyl esterase activity"/>
    <property type="evidence" value="ECO:0007669"/>
    <property type="project" value="UniProtKB-EC"/>
</dbReference>
<evidence type="ECO:0000313" key="3">
    <source>
        <dbReference type="EMBL" id="AES65444.1"/>
    </source>
</evidence>
<evidence type="ECO:0000313" key="7">
    <source>
        <dbReference type="Proteomes" id="UP000002051"/>
    </source>
</evidence>
<feature type="domain" description="Serine aminopeptidase S33" evidence="1">
    <location>
        <begin position="39"/>
        <end position="148"/>
    </location>
</feature>
<keyword evidence="7" id="KW-1185">Reference proteome</keyword>
<dbReference type="Gene3D" id="3.40.50.1820">
    <property type="entry name" value="alpha/beta hydrolase"/>
    <property type="match status" value="1"/>
</dbReference>
<dbReference type="Proteomes" id="UP000265566">
    <property type="component" value="Chromosome 2"/>
</dbReference>
<dbReference type="KEGG" id="mtr:11438771"/>
<dbReference type="FunFam" id="3.40.50.1820:FF:000170">
    <property type="entry name" value="Alpha/beta-Hydrolases superfamily protein"/>
    <property type="match status" value="1"/>
</dbReference>
<reference evidence="3 7" key="3">
    <citation type="journal article" date="2011" name="Nature">
        <title>The Medicago genome provides insight into the evolution of rhizobial symbioses.</title>
        <authorList>
            <person name="Young N.D."/>
            <person name="Debelle F."/>
            <person name="Oldroyd G.E."/>
            <person name="Geurts R."/>
            <person name="Cannon S.B."/>
            <person name="Udvardi M.K."/>
            <person name="Benedito V.A."/>
            <person name="Mayer K.F."/>
            <person name="Gouzy J."/>
            <person name="Schoof H."/>
            <person name="Van de Peer Y."/>
            <person name="Proost S."/>
            <person name="Cook D.R."/>
            <person name="Meyers B.C."/>
            <person name="Spannagl M."/>
            <person name="Cheung F."/>
            <person name="De Mita S."/>
            <person name="Krishnakumar V."/>
            <person name="Gundlach H."/>
            <person name="Zhou S."/>
            <person name="Mudge J."/>
            <person name="Bharti A.K."/>
            <person name="Murray J.D."/>
            <person name="Naoumkina M.A."/>
            <person name="Rosen B."/>
            <person name="Silverstein K.A."/>
            <person name="Tang H."/>
            <person name="Rombauts S."/>
            <person name="Zhao P.X."/>
            <person name="Zhou P."/>
            <person name="Barbe V."/>
            <person name="Bardou P."/>
            <person name="Bechner M."/>
            <person name="Bellec A."/>
            <person name="Berger A."/>
            <person name="Berges H."/>
            <person name="Bidwell S."/>
            <person name="Bisseling T."/>
            <person name="Choisne N."/>
            <person name="Couloux A."/>
            <person name="Denny R."/>
            <person name="Deshpande S."/>
            <person name="Dai X."/>
            <person name="Doyle J.J."/>
            <person name="Dudez A.M."/>
            <person name="Farmer A.D."/>
            <person name="Fouteau S."/>
            <person name="Franken C."/>
            <person name="Gibelin C."/>
            <person name="Gish J."/>
            <person name="Goldstein S."/>
            <person name="Gonzalez A.J."/>
            <person name="Green P.J."/>
            <person name="Hallab A."/>
            <person name="Hartog M."/>
            <person name="Hua A."/>
            <person name="Humphray S.J."/>
            <person name="Jeong D.H."/>
            <person name="Jing Y."/>
            <person name="Jocker A."/>
            <person name="Kenton S.M."/>
            <person name="Kim D.J."/>
            <person name="Klee K."/>
            <person name="Lai H."/>
            <person name="Lang C."/>
            <person name="Lin S."/>
            <person name="Macmil S.L."/>
            <person name="Magdelenat G."/>
            <person name="Matthews L."/>
            <person name="McCorrison J."/>
            <person name="Monaghan E.L."/>
            <person name="Mun J.H."/>
            <person name="Najar F.Z."/>
            <person name="Nicholson C."/>
            <person name="Noirot C."/>
            <person name="O'Bleness M."/>
            <person name="Paule C.R."/>
            <person name="Poulain J."/>
            <person name="Prion F."/>
            <person name="Qin B."/>
            <person name="Qu C."/>
            <person name="Retzel E.F."/>
            <person name="Riddle C."/>
            <person name="Sallet E."/>
            <person name="Samain S."/>
            <person name="Samson N."/>
            <person name="Sanders I."/>
            <person name="Saurat O."/>
            <person name="Scarpelli C."/>
            <person name="Schiex T."/>
            <person name="Segurens B."/>
            <person name="Severin A.J."/>
            <person name="Sherrier D.J."/>
            <person name="Shi R."/>
            <person name="Sims S."/>
            <person name="Singer S.R."/>
            <person name="Sinharoy S."/>
            <person name="Sterck L."/>
            <person name="Viollet A."/>
            <person name="Wang B.B."/>
            <person name="Wang K."/>
            <person name="Wang M."/>
            <person name="Wang X."/>
            <person name="Warfsmann J."/>
            <person name="Weissenbach J."/>
            <person name="White D.D."/>
            <person name="White J.D."/>
            <person name="Wiley G.B."/>
            <person name="Wincker P."/>
            <person name="Xing Y."/>
            <person name="Yang L."/>
            <person name="Yao Z."/>
            <person name="Ying F."/>
            <person name="Zhai J."/>
            <person name="Zhou L."/>
            <person name="Zuber A."/>
            <person name="Denarie J."/>
            <person name="Dixon R.A."/>
            <person name="May G.D."/>
            <person name="Schwartz D.C."/>
            <person name="Rogers J."/>
            <person name="Quetier F."/>
            <person name="Town C.D."/>
            <person name="Roe B.A."/>
        </authorList>
    </citation>
    <scope>NUCLEOTIDE SEQUENCE [LARGE SCALE GENOMIC DNA]</scope>
    <source>
        <strain evidence="3">A17</strain>
        <strain evidence="6 7">cv. Jemalong A17</strain>
    </source>
</reference>
<reference evidence="6" key="6">
    <citation type="submission" date="2015-04" db="UniProtKB">
        <authorList>
            <consortium name="EnsemblPlants"/>
        </authorList>
    </citation>
    <scope>IDENTIFICATION</scope>
    <source>
        <strain evidence="6">cv. Jemalong A17</strain>
    </source>
</reference>
<proteinExistence type="evidence at transcript level"/>
<dbReference type="EC" id="3.1.1.73" evidence="5"/>
<dbReference type="PaxDb" id="3880-AES65444"/>
<protein>
    <submittedName>
        <fullName evidence="2 3">Esterase/lipase/thioesterase</fullName>
    </submittedName>
    <submittedName>
        <fullName evidence="5">Putative feruloyl esterase</fullName>
        <ecNumber evidence="5">3.1.1.73</ecNumber>
    </submittedName>
</protein>
<gene>
    <name evidence="6" type="primary">11438771</name>
    <name evidence="3" type="ordered locus">MTR_2g039510</name>
    <name evidence="2" type="ORF">MtrDRAFT_AC148775g9v2</name>
    <name evidence="5" type="ORF">MtrunA17_Chr2g0299421</name>
</gene>
<dbReference type="Pfam" id="PF12146">
    <property type="entry name" value="Hydrolase_4"/>
    <property type="match status" value="1"/>
</dbReference>
<evidence type="ECO:0000313" key="2">
    <source>
        <dbReference type="EMBL" id="ABN05751.1"/>
    </source>
</evidence>
<dbReference type="eggNOG" id="KOG4667">
    <property type="taxonomic scope" value="Eukaryota"/>
</dbReference>
<dbReference type="InterPro" id="IPR029058">
    <property type="entry name" value="AB_hydrolase_fold"/>
</dbReference>
<dbReference type="PANTHER" id="PTHR42886">
    <property type="entry name" value="RE40534P-RELATED"/>
    <property type="match status" value="1"/>
</dbReference>
<dbReference type="EnsemblPlants" id="AES65444">
    <property type="protein sequence ID" value="AES65444"/>
    <property type="gene ID" value="MTR_2g039510"/>
</dbReference>
<sequence>MSLASQNPSFEHYQRVIIPNKSGEKLVGILHESSGTTTNDIVILCHGFRCSKDINLILNLAAALEKEQISSFRFDFSGNGESEGSFEYGNYWKEVDDLHAVAQHFRESNRVIRAIVGHSKGGDVVLLYASKYHEIKTVVNLSGRYDLKAGIEERLGKDYLERIRKDGFFDVKRSSGKLDYRVTEESLMDRLGTNMHEACLQIDKDCRILTIHGSSDEIIPVQDAHEFAKIIPNHKLHIIEGADHAYNNHQDELSSVFMSFIKETIDHSKSTAS</sequence>
<dbReference type="AlphaFoldDB" id="A2Q1D5"/>
<reference evidence="8" key="7">
    <citation type="journal article" date="2018" name="Nat. Plants">
        <title>Whole-genome landscape of Medicago truncatula symbiotic genes.</title>
        <authorList>
            <person name="Pecrix Y."/>
            <person name="Staton S.E."/>
            <person name="Sallet E."/>
            <person name="Lelandais-Briere C."/>
            <person name="Moreau S."/>
            <person name="Carrere S."/>
            <person name="Blein T."/>
            <person name="Jardinaud M.F."/>
            <person name="Latrasse D."/>
            <person name="Zouine M."/>
            <person name="Zahm M."/>
            <person name="Kreplak J."/>
            <person name="Mayjonade B."/>
            <person name="Satge C."/>
            <person name="Perez M."/>
            <person name="Cauet S."/>
            <person name="Marande W."/>
            <person name="Chantry-Darmon C."/>
            <person name="Lopez-Roques C."/>
            <person name="Bouchez O."/>
            <person name="Berard A."/>
            <person name="Debelle F."/>
            <person name="Munos S."/>
            <person name="Bendahmane A."/>
            <person name="Berges H."/>
            <person name="Niebel A."/>
            <person name="Buitink J."/>
            <person name="Frugier F."/>
            <person name="Benhamed M."/>
            <person name="Crespi M."/>
            <person name="Gouzy J."/>
            <person name="Gamas P."/>
        </authorList>
    </citation>
    <scope>NUCLEOTIDE SEQUENCE [LARGE SCALE GENOMIC DNA]</scope>
    <source>
        <strain evidence="8">cv. Jemalong A17</strain>
    </source>
</reference>
<reference evidence="2" key="2">
    <citation type="submission" date="2007-03" db="EMBL/GenBank/DDBJ databases">
        <authorList>
            <consortium name="The International Medicago Genome Annotation Group"/>
        </authorList>
    </citation>
    <scope>NUCLEOTIDE SEQUENCE</scope>
</reference>
<keyword evidence="5" id="KW-0378">Hydrolase</keyword>
<reference evidence="2" key="1">
    <citation type="submission" date="2004-05" db="EMBL/GenBank/DDBJ databases">
        <authorList>
            <person name="Town C.D."/>
        </authorList>
    </citation>
    <scope>NUCLEOTIDE SEQUENCE</scope>
</reference>